<feature type="transmembrane region" description="Helical" evidence="2">
    <location>
        <begin position="46"/>
        <end position="64"/>
    </location>
</feature>
<feature type="region of interest" description="Disordered" evidence="1">
    <location>
        <begin position="72"/>
        <end position="100"/>
    </location>
</feature>
<evidence type="ECO:0000256" key="2">
    <source>
        <dbReference type="SAM" id="Phobius"/>
    </source>
</evidence>
<feature type="compositionally biased region" description="Basic and acidic residues" evidence="1">
    <location>
        <begin position="15"/>
        <end position="28"/>
    </location>
</feature>
<keyword evidence="2" id="KW-0812">Transmembrane</keyword>
<accession>A0A379YS34</accession>
<dbReference type="AlphaFoldDB" id="A0A379YS34"/>
<sequence>MSDLKNKFIFRSRKKKEDEPEKNVDGERSIPSVNKTMDFQGKLTKWVIFIASMGVAGLLFYNFYADNLAPKKQKSADEAGEEVTGGNTSIRPLQTPHAST</sequence>
<dbReference type="Proteomes" id="UP000254220">
    <property type="component" value="Unassembled WGS sequence"/>
</dbReference>
<organism evidence="3 4">
    <name type="scientific">Salmonella enterica subsp. indica</name>
    <dbReference type="NCBI Taxonomy" id="59207"/>
    <lineage>
        <taxon>Bacteria</taxon>
        <taxon>Pseudomonadati</taxon>
        <taxon>Pseudomonadota</taxon>
        <taxon>Gammaproteobacteria</taxon>
        <taxon>Enterobacterales</taxon>
        <taxon>Enterobacteriaceae</taxon>
        <taxon>Salmonella</taxon>
    </lineage>
</organism>
<name>A0A379YS34_SALER</name>
<protein>
    <submittedName>
        <fullName evidence="3">Uncharacterized protein</fullName>
    </submittedName>
</protein>
<feature type="compositionally biased region" description="Polar residues" evidence="1">
    <location>
        <begin position="85"/>
        <end position="100"/>
    </location>
</feature>
<evidence type="ECO:0000313" key="4">
    <source>
        <dbReference type="Proteomes" id="UP000254220"/>
    </source>
</evidence>
<proteinExistence type="predicted"/>
<dbReference type="EMBL" id="UGYB01000005">
    <property type="protein sequence ID" value="SUI48599.1"/>
    <property type="molecule type" value="Genomic_DNA"/>
</dbReference>
<feature type="region of interest" description="Disordered" evidence="1">
    <location>
        <begin position="1"/>
        <end position="29"/>
    </location>
</feature>
<keyword evidence="2" id="KW-0472">Membrane</keyword>
<evidence type="ECO:0000256" key="1">
    <source>
        <dbReference type="SAM" id="MobiDB-lite"/>
    </source>
</evidence>
<reference evidence="3 4" key="1">
    <citation type="submission" date="2018-06" db="EMBL/GenBank/DDBJ databases">
        <authorList>
            <consortium name="Pathogen Informatics"/>
            <person name="Doyle S."/>
        </authorList>
    </citation>
    <scope>NUCLEOTIDE SEQUENCE [LARGE SCALE GENOMIC DNA]</scope>
    <source>
        <strain evidence="3 4">NCTC12420</strain>
    </source>
</reference>
<gene>
    <name evidence="3" type="ORF">NCTC12420_05137</name>
</gene>
<evidence type="ECO:0000313" key="3">
    <source>
        <dbReference type="EMBL" id="SUI48599.1"/>
    </source>
</evidence>
<keyword evidence="2" id="KW-1133">Transmembrane helix</keyword>